<sequence length="781" mass="86953">MATIAHVDQRAEMYQKARPTDAFFNMKALAPRPLSEATEMFDTDFEDDDSDMDDDSPRLSLNSTDRRSETTLSSFEEIHTPSPDNNEFRGFNFDLAAVKKPVEGPRGPHLFRSSVDSSLTSDEQYVLAMSPMTPRPSSTQRATLNAPRVPDIPTRHRHLSSLTNAVGDLNLNEVASWTPRQVAMWMADAGFDPSIVEKFEENDISGAILITLKFEDLRELDIQSFGQRTKVWNEIHVLRGSAPGTPKPPTPIEEVSSPCTAIRQPSRTHSRSGRDKLRLDCGREASRTRKGSRRRPKNEDIITPLESVSIVGIEQLIPKTHKCSKGENCSKWRKQQRLIDSFKKEHPVSPEGGSIWVAGDPGNALTADAVAEAARPISDAVPSVVASSDVLGPGPVPQFRHLEEASLRNVQSRDPQDNVKQFIQFQRMDPQNMTWSSEEPPTPPYEMFPKLKGPHTGLRGLPRLAIPPPRPTPPPRSASANAFSPYRMERAEAMSPELRNATQSPNNVYRFGTPFSEMDVPVTAIPLGPVSREASQSVPPNMSYRHAPAPPIQIQRTQSRSSARRPSFAMPRVDENVSTAPPTQTRFKPQQTQIPSEIQAAYPWSPVTAIPTSAKDDMAHAGWMKKRKTKMLRHEWHEHHFTLKGTHLAMHKDESAMETLEYIDVDDYAIACSSVASGSKLNAAFKAMNISRGNKDKKDETAFSFQLIPAAIEKGVRLRKRDSSVPPGSAGADGKAANNKTHYFAVKSRDERIDWMRELMLAKALKQKSEGYEVNVNGNMI</sequence>
<keyword evidence="5" id="KW-1185">Reference proteome</keyword>
<dbReference type="STRING" id="2656787.A0A370THB6"/>
<dbReference type="PROSITE" id="PS50105">
    <property type="entry name" value="SAM_DOMAIN"/>
    <property type="match status" value="1"/>
</dbReference>
<protein>
    <submittedName>
        <fullName evidence="4">SAM protein</fullName>
    </submittedName>
</protein>
<dbReference type="InterPro" id="IPR013761">
    <property type="entry name" value="SAM/pointed_sf"/>
</dbReference>
<dbReference type="SMART" id="SM00454">
    <property type="entry name" value="SAM"/>
    <property type="match status" value="1"/>
</dbReference>
<dbReference type="CDD" id="cd09535">
    <property type="entry name" value="SAM_BOI-like_fungal"/>
    <property type="match status" value="1"/>
</dbReference>
<dbReference type="Pfam" id="PF07647">
    <property type="entry name" value="SAM_2"/>
    <property type="match status" value="1"/>
</dbReference>
<dbReference type="AlphaFoldDB" id="A0A370THB6"/>
<evidence type="ECO:0000259" key="2">
    <source>
        <dbReference type="PROSITE" id="PS50003"/>
    </source>
</evidence>
<feature type="compositionally biased region" description="Polar residues" evidence="1">
    <location>
        <begin position="576"/>
        <end position="593"/>
    </location>
</feature>
<feature type="compositionally biased region" description="Acidic residues" evidence="1">
    <location>
        <begin position="39"/>
        <end position="54"/>
    </location>
</feature>
<dbReference type="InterPro" id="IPR011993">
    <property type="entry name" value="PH-like_dom_sf"/>
</dbReference>
<feature type="region of interest" description="Disordered" evidence="1">
    <location>
        <begin position="531"/>
        <end position="593"/>
    </location>
</feature>
<feature type="region of interest" description="Disordered" evidence="1">
    <location>
        <begin position="35"/>
        <end position="86"/>
    </location>
</feature>
<dbReference type="SMART" id="SM00233">
    <property type="entry name" value="PH"/>
    <property type="match status" value="1"/>
</dbReference>
<proteinExistence type="predicted"/>
<name>A0A370THB6_9HELO</name>
<evidence type="ECO:0000259" key="3">
    <source>
        <dbReference type="PROSITE" id="PS50105"/>
    </source>
</evidence>
<dbReference type="InterPro" id="IPR001660">
    <property type="entry name" value="SAM"/>
</dbReference>
<dbReference type="Gene3D" id="1.10.150.50">
    <property type="entry name" value="Transcription Factor, Ets-1"/>
    <property type="match status" value="1"/>
</dbReference>
<evidence type="ECO:0000313" key="5">
    <source>
        <dbReference type="Proteomes" id="UP000254866"/>
    </source>
</evidence>
<dbReference type="Gene3D" id="2.30.29.30">
    <property type="entry name" value="Pleckstrin-homology domain (PH domain)/Phosphotyrosine-binding domain (PTB)"/>
    <property type="match status" value="1"/>
</dbReference>
<dbReference type="Pfam" id="PF00169">
    <property type="entry name" value="PH"/>
    <property type="match status" value="1"/>
</dbReference>
<reference evidence="4 5" key="1">
    <citation type="journal article" date="2018" name="IMA Fungus">
        <title>IMA Genome-F 9: Draft genome sequence of Annulohypoxylon stygium, Aspergillus mulundensis, Berkeleyomyces basicola (syn. Thielaviopsis basicola), Ceratocystis smalleyi, two Cercospora beticola strains, Coleophoma cylindrospora, Fusarium fracticaudum, Phialophora cf. hyalina, and Morchella septimelata.</title>
        <authorList>
            <person name="Wingfield B.D."/>
            <person name="Bills G.F."/>
            <person name="Dong Y."/>
            <person name="Huang W."/>
            <person name="Nel W.J."/>
            <person name="Swalarsk-Parry B.S."/>
            <person name="Vaghefi N."/>
            <person name="Wilken P.M."/>
            <person name="An Z."/>
            <person name="de Beer Z.W."/>
            <person name="De Vos L."/>
            <person name="Chen L."/>
            <person name="Duong T.A."/>
            <person name="Gao Y."/>
            <person name="Hammerbacher A."/>
            <person name="Kikkert J.R."/>
            <person name="Li Y."/>
            <person name="Li H."/>
            <person name="Li K."/>
            <person name="Li Q."/>
            <person name="Liu X."/>
            <person name="Ma X."/>
            <person name="Naidoo K."/>
            <person name="Pethybridge S.J."/>
            <person name="Sun J."/>
            <person name="Steenkamp E.T."/>
            <person name="van der Nest M.A."/>
            <person name="van Wyk S."/>
            <person name="Wingfield M.J."/>
            <person name="Xiong C."/>
            <person name="Yue Q."/>
            <person name="Zhang X."/>
        </authorList>
    </citation>
    <scope>NUCLEOTIDE SEQUENCE [LARGE SCALE GENOMIC DNA]</scope>
    <source>
        <strain evidence="4 5">BP 5553</strain>
    </source>
</reference>
<dbReference type="RefSeq" id="XP_031867571.1">
    <property type="nucleotide sequence ID" value="XM_032016340.1"/>
</dbReference>
<organism evidence="4 5">
    <name type="scientific">Venustampulla echinocandica</name>
    <dbReference type="NCBI Taxonomy" id="2656787"/>
    <lineage>
        <taxon>Eukaryota</taxon>
        <taxon>Fungi</taxon>
        <taxon>Dikarya</taxon>
        <taxon>Ascomycota</taxon>
        <taxon>Pezizomycotina</taxon>
        <taxon>Leotiomycetes</taxon>
        <taxon>Helotiales</taxon>
        <taxon>Pleuroascaceae</taxon>
        <taxon>Venustampulla</taxon>
    </lineage>
</organism>
<feature type="compositionally biased region" description="Basic and acidic residues" evidence="1">
    <location>
        <begin position="272"/>
        <end position="287"/>
    </location>
</feature>
<evidence type="ECO:0000313" key="4">
    <source>
        <dbReference type="EMBL" id="RDL34589.1"/>
    </source>
</evidence>
<gene>
    <name evidence="4" type="ORF">BP5553_07717</name>
</gene>
<dbReference type="InterPro" id="IPR001849">
    <property type="entry name" value="PH_domain"/>
</dbReference>
<evidence type="ECO:0000256" key="1">
    <source>
        <dbReference type="SAM" id="MobiDB-lite"/>
    </source>
</evidence>
<accession>A0A370THB6</accession>
<dbReference type="GeneID" id="43600566"/>
<feature type="region of interest" description="Disordered" evidence="1">
    <location>
        <begin position="240"/>
        <end position="300"/>
    </location>
</feature>
<dbReference type="Proteomes" id="UP000254866">
    <property type="component" value="Unassembled WGS sequence"/>
</dbReference>
<feature type="domain" description="SAM" evidence="3">
    <location>
        <begin position="177"/>
        <end position="241"/>
    </location>
</feature>
<dbReference type="OrthoDB" id="422827at2759"/>
<dbReference type="EMBL" id="NPIC01000007">
    <property type="protein sequence ID" value="RDL34589.1"/>
    <property type="molecule type" value="Genomic_DNA"/>
</dbReference>
<dbReference type="SUPFAM" id="SSF47769">
    <property type="entry name" value="SAM/Pointed domain"/>
    <property type="match status" value="1"/>
</dbReference>
<dbReference type="PROSITE" id="PS50003">
    <property type="entry name" value="PH_DOMAIN"/>
    <property type="match status" value="1"/>
</dbReference>
<comment type="caution">
    <text evidence="4">The sequence shown here is derived from an EMBL/GenBank/DDBJ whole genome shotgun (WGS) entry which is preliminary data.</text>
</comment>
<dbReference type="SUPFAM" id="SSF50729">
    <property type="entry name" value="PH domain-like"/>
    <property type="match status" value="1"/>
</dbReference>
<feature type="domain" description="PH" evidence="2">
    <location>
        <begin position="617"/>
        <end position="764"/>
    </location>
</feature>